<dbReference type="Proteomes" id="UP001207408">
    <property type="component" value="Unassembled WGS sequence"/>
</dbReference>
<dbReference type="EMBL" id="JAPDPI010000037">
    <property type="protein sequence ID" value="MCW3807077.1"/>
    <property type="molecule type" value="Genomic_DNA"/>
</dbReference>
<name>A0AAE3MHC6_9BACT</name>
<comment type="caution">
    <text evidence="1">The sequence shown here is derived from an EMBL/GenBank/DDBJ whole genome shotgun (WGS) entry which is preliminary data.</text>
</comment>
<reference evidence="1" key="1">
    <citation type="submission" date="2022-10" db="EMBL/GenBank/DDBJ databases">
        <authorList>
            <person name="Yu W.X."/>
        </authorList>
    </citation>
    <scope>NUCLEOTIDE SEQUENCE</scope>
    <source>
        <strain evidence="1">D04</strain>
    </source>
</reference>
<evidence type="ECO:0000313" key="2">
    <source>
        <dbReference type="Proteomes" id="UP001207408"/>
    </source>
</evidence>
<dbReference type="AlphaFoldDB" id="A0AAE3MHC6"/>
<accession>A0AAE3MHC6</accession>
<gene>
    <name evidence="1" type="ORF">OM074_15675</name>
</gene>
<dbReference type="RefSeq" id="WP_301201127.1">
    <property type="nucleotide sequence ID" value="NZ_JAPDPI010000037.1"/>
</dbReference>
<protein>
    <submittedName>
        <fullName evidence="1">Uncharacterized protein</fullName>
    </submittedName>
</protein>
<proteinExistence type="predicted"/>
<organism evidence="1 2">
    <name type="scientific">Plebeiibacterium marinum</name>
    <dbReference type="NCBI Taxonomy" id="2992111"/>
    <lineage>
        <taxon>Bacteria</taxon>
        <taxon>Pseudomonadati</taxon>
        <taxon>Bacteroidota</taxon>
        <taxon>Bacteroidia</taxon>
        <taxon>Marinilabiliales</taxon>
        <taxon>Marinilabiliaceae</taxon>
        <taxon>Plebeiibacterium</taxon>
    </lineage>
</organism>
<dbReference type="SUPFAM" id="SSF55486">
    <property type="entry name" value="Metalloproteases ('zincins'), catalytic domain"/>
    <property type="match status" value="1"/>
</dbReference>
<evidence type="ECO:0000313" key="1">
    <source>
        <dbReference type="EMBL" id="MCW3807077.1"/>
    </source>
</evidence>
<keyword evidence="2" id="KW-1185">Reference proteome</keyword>
<sequence>MYEAATAESVEKRTGAHEVGHMAGLYHQKSKDSRNEINIGVNNLMYVYGNNGNSINIEQLMDMWKRVKEQQDEKEDK</sequence>